<keyword evidence="8" id="KW-0472">Membrane</keyword>
<reference evidence="11" key="1">
    <citation type="journal article" date="2019" name="Int. J. Syst. Evol. Microbiol.">
        <title>The Global Catalogue of Microorganisms (GCM) 10K type strain sequencing project: providing services to taxonomists for standard genome sequencing and annotation.</title>
        <authorList>
            <consortium name="The Broad Institute Genomics Platform"/>
            <consortium name="The Broad Institute Genome Sequencing Center for Infectious Disease"/>
            <person name="Wu L."/>
            <person name="Ma J."/>
        </authorList>
    </citation>
    <scope>NUCLEOTIDE SEQUENCE [LARGE SCALE GENOMIC DNA]</scope>
    <source>
        <strain evidence="11">CGMCC 1.15353</strain>
    </source>
</reference>
<protein>
    <recommendedName>
        <fullName evidence="9">ABC transporter domain-containing protein</fullName>
    </recommendedName>
</protein>
<dbReference type="PANTHER" id="PTHR42781">
    <property type="entry name" value="SPERMIDINE/PUTRESCINE IMPORT ATP-BINDING PROTEIN POTA"/>
    <property type="match status" value="1"/>
</dbReference>
<evidence type="ECO:0000256" key="3">
    <source>
        <dbReference type="ARBA" id="ARBA00022496"/>
    </source>
</evidence>
<dbReference type="PANTHER" id="PTHR42781:SF4">
    <property type="entry name" value="SPERMIDINE_PUTRESCINE IMPORT ATP-BINDING PROTEIN POTA"/>
    <property type="match status" value="1"/>
</dbReference>
<dbReference type="Gene3D" id="3.40.50.300">
    <property type="entry name" value="P-loop containing nucleotide triphosphate hydrolases"/>
    <property type="match status" value="1"/>
</dbReference>
<evidence type="ECO:0000256" key="7">
    <source>
        <dbReference type="ARBA" id="ARBA00023065"/>
    </source>
</evidence>
<dbReference type="SUPFAM" id="SSF52540">
    <property type="entry name" value="P-loop containing nucleoside triphosphate hydrolases"/>
    <property type="match status" value="1"/>
</dbReference>
<dbReference type="RefSeq" id="WP_188655987.1">
    <property type="nucleotide sequence ID" value="NZ_BMIN01000024.1"/>
</dbReference>
<dbReference type="InterPro" id="IPR015853">
    <property type="entry name" value="ABC_transpr_FbpC"/>
</dbReference>
<evidence type="ECO:0000313" key="11">
    <source>
        <dbReference type="Proteomes" id="UP000642571"/>
    </source>
</evidence>
<feature type="domain" description="ABC transporter" evidence="9">
    <location>
        <begin position="6"/>
        <end position="236"/>
    </location>
</feature>
<keyword evidence="5" id="KW-0067">ATP-binding</keyword>
<dbReference type="InterPro" id="IPR027417">
    <property type="entry name" value="P-loop_NTPase"/>
</dbReference>
<organism evidence="10 11">
    <name type="scientific">Pontibacillus salipaludis</name>
    <dbReference type="NCBI Taxonomy" id="1697394"/>
    <lineage>
        <taxon>Bacteria</taxon>
        <taxon>Bacillati</taxon>
        <taxon>Bacillota</taxon>
        <taxon>Bacilli</taxon>
        <taxon>Bacillales</taxon>
        <taxon>Bacillaceae</taxon>
        <taxon>Pontibacillus</taxon>
    </lineage>
</organism>
<proteinExistence type="predicted"/>
<dbReference type="Pfam" id="PF00005">
    <property type="entry name" value="ABC_tran"/>
    <property type="match status" value="1"/>
</dbReference>
<sequence length="328" mass="37061">MTSSFITVEQTSKSFHKEAIFQNLSFTLNKGDILSIVGPSGSGKTTLLRCLAGLESFSTGTFVINDKDVTALEANKRPVSLVFQHPLLFPHMTIQENVAYGLTFQGRKKKERLRLAQELINQVGLAGYEKSFPYELSGGQQQRVSLARSLAISPDLLLLDEPFSSLDVRLRNEMRTWVRQLLKDQEITAIFVTHDKEEAMQMGDYVGVFENGQFQQIGEPEHVYHSPSNAFVADFFGDHLIVDQETFIPVQSLFLSKTKPKQVASVWKGVMKNKLHVHGHTLYQIFIEDLHQHVTVSSSIRLNTHERIYVSAHPDSVQTFINSQQRNG</sequence>
<dbReference type="CDD" id="cd03259">
    <property type="entry name" value="ABC_Carb_Solutes_like"/>
    <property type="match status" value="1"/>
</dbReference>
<dbReference type="Proteomes" id="UP000642571">
    <property type="component" value="Unassembled WGS sequence"/>
</dbReference>
<keyword evidence="11" id="KW-1185">Reference proteome</keyword>
<gene>
    <name evidence="10" type="ORF">GCM10011389_38770</name>
</gene>
<dbReference type="InterPro" id="IPR003593">
    <property type="entry name" value="AAA+_ATPase"/>
</dbReference>
<evidence type="ECO:0000256" key="1">
    <source>
        <dbReference type="ARBA" id="ARBA00022448"/>
    </source>
</evidence>
<dbReference type="InterPro" id="IPR003439">
    <property type="entry name" value="ABC_transporter-like_ATP-bd"/>
</dbReference>
<comment type="caution">
    <text evidence="10">The sequence shown here is derived from an EMBL/GenBank/DDBJ whole genome shotgun (WGS) entry which is preliminary data.</text>
</comment>
<keyword evidence="3" id="KW-0410">Iron transport</keyword>
<evidence type="ECO:0000313" key="10">
    <source>
        <dbReference type="EMBL" id="GGD27450.1"/>
    </source>
</evidence>
<keyword evidence="7" id="KW-0406">Ion transport</keyword>
<keyword evidence="1" id="KW-0813">Transport</keyword>
<dbReference type="EMBL" id="BMIN01000024">
    <property type="protein sequence ID" value="GGD27450.1"/>
    <property type="molecule type" value="Genomic_DNA"/>
</dbReference>
<dbReference type="PROSITE" id="PS00211">
    <property type="entry name" value="ABC_TRANSPORTER_1"/>
    <property type="match status" value="1"/>
</dbReference>
<evidence type="ECO:0000256" key="2">
    <source>
        <dbReference type="ARBA" id="ARBA00022475"/>
    </source>
</evidence>
<keyword evidence="4" id="KW-0547">Nucleotide-binding</keyword>
<dbReference type="PROSITE" id="PS50893">
    <property type="entry name" value="ABC_TRANSPORTER_2"/>
    <property type="match status" value="1"/>
</dbReference>
<dbReference type="InterPro" id="IPR050093">
    <property type="entry name" value="ABC_SmlMolc_Importer"/>
</dbReference>
<keyword evidence="2" id="KW-1003">Cell membrane</keyword>
<keyword evidence="6" id="KW-0408">Iron</keyword>
<evidence type="ECO:0000259" key="9">
    <source>
        <dbReference type="PROSITE" id="PS50893"/>
    </source>
</evidence>
<dbReference type="SMART" id="SM00382">
    <property type="entry name" value="AAA"/>
    <property type="match status" value="1"/>
</dbReference>
<evidence type="ECO:0000256" key="8">
    <source>
        <dbReference type="ARBA" id="ARBA00023136"/>
    </source>
</evidence>
<evidence type="ECO:0000256" key="6">
    <source>
        <dbReference type="ARBA" id="ARBA00023004"/>
    </source>
</evidence>
<name>A0ABQ1QH05_9BACI</name>
<dbReference type="InterPro" id="IPR017871">
    <property type="entry name" value="ABC_transporter-like_CS"/>
</dbReference>
<evidence type="ECO:0000256" key="4">
    <source>
        <dbReference type="ARBA" id="ARBA00022741"/>
    </source>
</evidence>
<evidence type="ECO:0000256" key="5">
    <source>
        <dbReference type="ARBA" id="ARBA00022840"/>
    </source>
</evidence>
<accession>A0ABQ1QH05</accession>